<feature type="modified residue" description="N6-(pyridoxal phosphate)lysine" evidence="11 12">
    <location>
        <position position="54"/>
    </location>
</feature>
<dbReference type="EMBL" id="MRUL01000008">
    <property type="protein sequence ID" value="OON39544.1"/>
    <property type="molecule type" value="Genomic_DNA"/>
</dbReference>
<dbReference type="PROSITE" id="PS00878">
    <property type="entry name" value="ODR_DC_2_1"/>
    <property type="match status" value="1"/>
</dbReference>
<sequence length="419" mass="45906">MPRSPDHADNPFNRDNLLTLARQYDGPVWAYDAQIIRQQIDKLRHFDVIRFAQKACSNLHILRLMREAGVKVDSVSLGEIERALVAGYQAGEQSDEIVFTADVLDAPTLARVAGLKIAVNAGSVDMLHQLGAVSEGHRVWLRVNPGFGHGHSQKTNTGGENSKHGIWYSDLPLALEAIHRYNLKLVGLHMHIGSGVDYQHLAQVCDAMVAQVIASGQDIEAISAGGGLSVPYQPGGETIDTQHYFGLWDNARQRIAAHSGHPVKLEIEPGRFLVAESGVLISQVRAVKDMGSRHFVLVDAGFNDLMRPAMYGSYHHISALAGNGRPLDESKTLETVVAGPLCESGDVFTQQEGGKVETRALPAVRTGDYLIFHDTGAYGASMSSNYNSRPLLPEVLFDRGEARQIRRRQTIDELLALER</sequence>
<feature type="binding site" evidence="11">
    <location>
        <begin position="268"/>
        <end position="271"/>
    </location>
    <ligand>
        <name>pyridoxal 5'-phosphate</name>
        <dbReference type="ChEBI" id="CHEBI:597326"/>
    </ligand>
</feature>
<dbReference type="UniPathway" id="UPA00034">
    <property type="reaction ID" value="UER00027"/>
</dbReference>
<dbReference type="STRING" id="1926881.BTJ39_12875"/>
<evidence type="ECO:0000256" key="13">
    <source>
        <dbReference type="RuleBase" id="RU003738"/>
    </source>
</evidence>
<evidence type="ECO:0000256" key="11">
    <source>
        <dbReference type="HAMAP-Rule" id="MF_02120"/>
    </source>
</evidence>
<evidence type="ECO:0000256" key="7">
    <source>
        <dbReference type="ARBA" id="ARBA00050464"/>
    </source>
</evidence>
<keyword evidence="6 11" id="KW-0456">Lyase</keyword>
<evidence type="ECO:0000256" key="4">
    <source>
        <dbReference type="ARBA" id="ARBA00022898"/>
    </source>
</evidence>
<comment type="caution">
    <text evidence="15">The sequence shown here is derived from an EMBL/GenBank/DDBJ whole genome shotgun (WGS) entry which is preliminary data.</text>
</comment>
<dbReference type="InterPro" id="IPR009006">
    <property type="entry name" value="Ala_racemase/Decarboxylase_C"/>
</dbReference>
<comment type="similarity">
    <text evidence="11">Belongs to the Orn/Lys/Arg decarboxylase class-II family. LysA subfamily.</text>
</comment>
<keyword evidence="4 11" id="KW-0663">Pyridoxal phosphate</keyword>
<dbReference type="InterPro" id="IPR002986">
    <property type="entry name" value="DAP_deCOOHase_LysA"/>
</dbReference>
<dbReference type="SUPFAM" id="SSF50621">
    <property type="entry name" value="Alanine racemase C-terminal domain-like"/>
    <property type="match status" value="1"/>
</dbReference>
<dbReference type="GO" id="GO:0009089">
    <property type="term" value="P:lysine biosynthetic process via diaminopimelate"/>
    <property type="evidence" value="ECO:0007669"/>
    <property type="project" value="UniProtKB-UniRule"/>
</dbReference>
<protein>
    <recommendedName>
        <fullName evidence="10 11">Diaminopimelate decarboxylase</fullName>
        <shortName evidence="11">DAP decarboxylase</shortName>
        <shortName evidence="11">DAPDC</shortName>
        <ecNumber evidence="10 11">4.1.1.20</ecNumber>
    </recommendedName>
</protein>
<dbReference type="AlphaFoldDB" id="A0A1S8YKF5"/>
<feature type="binding site" evidence="11">
    <location>
        <position position="343"/>
    </location>
    <ligand>
        <name>substrate</name>
    </ligand>
</feature>
<evidence type="ECO:0000256" key="5">
    <source>
        <dbReference type="ARBA" id="ARBA00023154"/>
    </source>
</evidence>
<keyword evidence="2 11" id="KW-0028">Amino-acid biosynthesis</keyword>
<feature type="binding site" evidence="11">
    <location>
        <position position="307"/>
    </location>
    <ligand>
        <name>substrate</name>
    </ligand>
</feature>
<evidence type="ECO:0000256" key="2">
    <source>
        <dbReference type="ARBA" id="ARBA00022605"/>
    </source>
</evidence>
<accession>A0A1S8YKF5</accession>
<evidence type="ECO:0000256" key="3">
    <source>
        <dbReference type="ARBA" id="ARBA00022793"/>
    </source>
</evidence>
<feature type="domain" description="Orn/DAP/Arg decarboxylase 2 N-terminal" evidence="14">
    <location>
        <begin position="34"/>
        <end position="275"/>
    </location>
</feature>
<name>A0A1S8YKF5_9GAMM</name>
<dbReference type="PRINTS" id="PR01181">
    <property type="entry name" value="DAPDCRBXLASE"/>
</dbReference>
<keyword evidence="3 11" id="KW-0210">Decarboxylase</keyword>
<proteinExistence type="inferred from homology"/>
<dbReference type="InterPro" id="IPR022653">
    <property type="entry name" value="De-COase2_pyr-phos_BS"/>
</dbReference>
<dbReference type="EC" id="4.1.1.20" evidence="10 11"/>
<gene>
    <name evidence="11" type="primary">lysA</name>
    <name evidence="15" type="ORF">BTJ39_12875</name>
</gene>
<evidence type="ECO:0000256" key="8">
    <source>
        <dbReference type="ARBA" id="ARBA00053107"/>
    </source>
</evidence>
<dbReference type="InterPro" id="IPR022644">
    <property type="entry name" value="De-COase2_N"/>
</dbReference>
<comment type="subunit">
    <text evidence="11">Homodimer.</text>
</comment>
<evidence type="ECO:0000256" key="9">
    <source>
        <dbReference type="ARBA" id="ARBA00060643"/>
    </source>
</evidence>
<dbReference type="RefSeq" id="WP_078003108.1">
    <property type="nucleotide sequence ID" value="NZ_MRUL01000008.1"/>
</dbReference>
<dbReference type="HAMAP" id="MF_02120">
    <property type="entry name" value="LysA"/>
    <property type="match status" value="1"/>
</dbReference>
<dbReference type="FunFam" id="2.40.37.10:FF:000007">
    <property type="entry name" value="Diaminopimelate decarboxylase"/>
    <property type="match status" value="1"/>
</dbReference>
<dbReference type="GO" id="GO:0030170">
    <property type="term" value="F:pyridoxal phosphate binding"/>
    <property type="evidence" value="ECO:0007669"/>
    <property type="project" value="UniProtKB-UniRule"/>
</dbReference>
<evidence type="ECO:0000256" key="12">
    <source>
        <dbReference type="PIRSR" id="PIRSR600183-50"/>
    </source>
</evidence>
<dbReference type="PANTHER" id="PTHR43727:SF2">
    <property type="entry name" value="GROUP IV DECARBOXYLASE"/>
    <property type="match status" value="1"/>
</dbReference>
<dbReference type="FunFam" id="3.20.20.10:FF:000009">
    <property type="entry name" value="Diaminopimelate decarboxylase"/>
    <property type="match status" value="1"/>
</dbReference>
<feature type="binding site" evidence="11">
    <location>
        <position position="271"/>
    </location>
    <ligand>
        <name>substrate</name>
    </ligand>
</feature>
<dbReference type="InterPro" id="IPR029066">
    <property type="entry name" value="PLP-binding_barrel"/>
</dbReference>
<comment type="cofactor">
    <cofactor evidence="1 11 12 13">
        <name>pyridoxal 5'-phosphate</name>
        <dbReference type="ChEBI" id="CHEBI:597326"/>
    </cofactor>
</comment>
<evidence type="ECO:0000259" key="14">
    <source>
        <dbReference type="Pfam" id="PF02784"/>
    </source>
</evidence>
<dbReference type="OrthoDB" id="9802241at2"/>
<dbReference type="Proteomes" id="UP000190667">
    <property type="component" value="Unassembled WGS sequence"/>
</dbReference>
<keyword evidence="5 11" id="KW-0457">Lysine biosynthesis</keyword>
<dbReference type="GO" id="GO:0008836">
    <property type="term" value="F:diaminopimelate decarboxylase activity"/>
    <property type="evidence" value="ECO:0007669"/>
    <property type="project" value="UniProtKB-UniRule"/>
</dbReference>
<dbReference type="Gene3D" id="2.40.37.10">
    <property type="entry name" value="Lyase, Ornithine Decarboxylase, Chain A, domain 1"/>
    <property type="match status" value="1"/>
</dbReference>
<feature type="binding site" evidence="11">
    <location>
        <position position="378"/>
    </location>
    <ligand>
        <name>substrate</name>
    </ligand>
</feature>
<dbReference type="SUPFAM" id="SSF51419">
    <property type="entry name" value="PLP-binding barrel"/>
    <property type="match status" value="1"/>
</dbReference>
<evidence type="ECO:0000313" key="15">
    <source>
        <dbReference type="EMBL" id="OON39544.1"/>
    </source>
</evidence>
<keyword evidence="16" id="KW-1185">Reference proteome</keyword>
<comment type="catalytic activity">
    <reaction evidence="7 11 13">
        <text>meso-2,6-diaminopimelate + H(+) = L-lysine + CO2</text>
        <dbReference type="Rhea" id="RHEA:15101"/>
        <dbReference type="ChEBI" id="CHEBI:15378"/>
        <dbReference type="ChEBI" id="CHEBI:16526"/>
        <dbReference type="ChEBI" id="CHEBI:32551"/>
        <dbReference type="ChEBI" id="CHEBI:57791"/>
        <dbReference type="EC" id="4.1.1.20"/>
    </reaction>
</comment>
<dbReference type="PANTHER" id="PTHR43727">
    <property type="entry name" value="DIAMINOPIMELATE DECARBOXYLASE"/>
    <property type="match status" value="1"/>
</dbReference>
<dbReference type="CDD" id="cd06828">
    <property type="entry name" value="PLPDE_III_DapDC"/>
    <property type="match status" value="1"/>
</dbReference>
<evidence type="ECO:0000313" key="16">
    <source>
        <dbReference type="Proteomes" id="UP000190667"/>
    </source>
</evidence>
<organism evidence="15 16">
    <name type="scientific">Izhakiella australiensis</name>
    <dbReference type="NCBI Taxonomy" id="1926881"/>
    <lineage>
        <taxon>Bacteria</taxon>
        <taxon>Pseudomonadati</taxon>
        <taxon>Pseudomonadota</taxon>
        <taxon>Gammaproteobacteria</taxon>
        <taxon>Enterobacterales</taxon>
        <taxon>Erwiniaceae</taxon>
        <taxon>Izhakiella</taxon>
    </lineage>
</organism>
<dbReference type="Pfam" id="PF02784">
    <property type="entry name" value="Orn_Arg_deC_N"/>
    <property type="match status" value="1"/>
</dbReference>
<dbReference type="InterPro" id="IPR000183">
    <property type="entry name" value="Orn/DAP/Arg_de-COase"/>
</dbReference>
<evidence type="ECO:0000256" key="6">
    <source>
        <dbReference type="ARBA" id="ARBA00023239"/>
    </source>
</evidence>
<evidence type="ECO:0000256" key="10">
    <source>
        <dbReference type="ARBA" id="ARBA00066427"/>
    </source>
</evidence>
<feature type="binding site" evidence="11">
    <location>
        <position position="227"/>
    </location>
    <ligand>
        <name>pyridoxal 5'-phosphate</name>
        <dbReference type="ChEBI" id="CHEBI:597326"/>
    </ligand>
</feature>
<dbReference type="NCBIfam" id="TIGR01048">
    <property type="entry name" value="lysA"/>
    <property type="match status" value="1"/>
</dbReference>
<feature type="binding site" evidence="11">
    <location>
        <position position="311"/>
    </location>
    <ligand>
        <name>substrate</name>
    </ligand>
</feature>
<evidence type="ECO:0000256" key="1">
    <source>
        <dbReference type="ARBA" id="ARBA00001933"/>
    </source>
</evidence>
<feature type="binding site" evidence="11">
    <location>
        <position position="378"/>
    </location>
    <ligand>
        <name>pyridoxal 5'-phosphate</name>
        <dbReference type="ChEBI" id="CHEBI:597326"/>
    </ligand>
</feature>
<dbReference type="PRINTS" id="PR01179">
    <property type="entry name" value="ODADCRBXLASE"/>
</dbReference>
<comment type="function">
    <text evidence="8">Specifically catalyzes the decarboxylation of meso-diaminopimelate (meso-DAP) to L-lysine. Is not active against the DD- or LL-isomers of diaminopimelate.</text>
</comment>
<feature type="active site" description="Proton donor" evidence="12">
    <location>
        <position position="342"/>
    </location>
</feature>
<reference evidence="15 16" key="1">
    <citation type="submission" date="2016-12" db="EMBL/GenBank/DDBJ databases">
        <title>Izhakiella australiana sp. nov. of genus Izhakiella isolated from Australian desert.</title>
        <authorList>
            <person name="Ji M."/>
        </authorList>
    </citation>
    <scope>NUCLEOTIDE SEQUENCE [LARGE SCALE GENOMIC DNA]</scope>
    <source>
        <strain evidence="15 16">D4N98</strain>
    </source>
</reference>
<dbReference type="Gene3D" id="3.20.20.10">
    <property type="entry name" value="Alanine racemase"/>
    <property type="match status" value="1"/>
</dbReference>
<comment type="pathway">
    <text evidence="9 11 13">Amino-acid biosynthesis; L-lysine biosynthesis via DAP pathway; L-lysine from DL-2,6-diaminopimelate: step 1/1.</text>
</comment>